<keyword evidence="2 7" id="KW-0575">Peroxidase</keyword>
<sequence length="184" mass="19420">MPELKVGDTFPADVAFTYIPPSPEGDIKVCGIPQRLDASKDFASKKIVLVSVPGAFTPTCQATHLPSYLDNKDALRAKGVDHVVVIAYNDAFVMSAWGKANGVTDDFVVGSSSAPSPLDPAANAVQIFASDADAKFSKSIGWTLGERTSRYAIAIDHGKVIYASQEDDTKSISQSGAEAVLAKL</sequence>
<proteinExistence type="inferred from homology"/>
<evidence type="ECO:0000256" key="3">
    <source>
        <dbReference type="ARBA" id="ARBA00022862"/>
    </source>
</evidence>
<dbReference type="InterPro" id="IPR013740">
    <property type="entry name" value="Redoxin"/>
</dbReference>
<keyword evidence="3 7" id="KW-0049">Antioxidant</keyword>
<evidence type="ECO:0000256" key="5">
    <source>
        <dbReference type="ARBA" id="ARBA00023284"/>
    </source>
</evidence>
<evidence type="ECO:0000256" key="2">
    <source>
        <dbReference type="ARBA" id="ARBA00022559"/>
    </source>
</evidence>
<name>A0A0L0N0R0_TOLOC</name>
<dbReference type="InterPro" id="IPR037944">
    <property type="entry name" value="PRX5-like"/>
</dbReference>
<dbReference type="GO" id="GO:0005739">
    <property type="term" value="C:mitochondrion"/>
    <property type="evidence" value="ECO:0007669"/>
    <property type="project" value="TreeGrafter"/>
</dbReference>
<evidence type="ECO:0000256" key="4">
    <source>
        <dbReference type="ARBA" id="ARBA00023002"/>
    </source>
</evidence>
<keyword evidence="4 7" id="KW-0560">Oxidoreductase</keyword>
<evidence type="ECO:0000256" key="7">
    <source>
        <dbReference type="RuleBase" id="RU366011"/>
    </source>
</evidence>
<evidence type="ECO:0000259" key="8">
    <source>
        <dbReference type="PROSITE" id="PS51352"/>
    </source>
</evidence>
<dbReference type="GO" id="GO:0045454">
    <property type="term" value="P:cell redox homeostasis"/>
    <property type="evidence" value="ECO:0007669"/>
    <property type="project" value="EnsemblFungi"/>
</dbReference>
<feature type="domain" description="Thioredoxin" evidence="8">
    <location>
        <begin position="4"/>
        <end position="184"/>
    </location>
</feature>
<dbReference type="Pfam" id="PF08534">
    <property type="entry name" value="Redoxin"/>
    <property type="match status" value="1"/>
</dbReference>
<dbReference type="EMBL" id="LFRF01000037">
    <property type="protein sequence ID" value="KND87375.1"/>
    <property type="molecule type" value="Genomic_DNA"/>
</dbReference>
<keyword evidence="10" id="KW-1185">Reference proteome</keyword>
<dbReference type="GO" id="GO:0042744">
    <property type="term" value="P:hydrogen peroxide catabolic process"/>
    <property type="evidence" value="ECO:0007669"/>
    <property type="project" value="TreeGrafter"/>
</dbReference>
<dbReference type="STRING" id="1163406.A0A0L0N0R0"/>
<dbReference type="Gene3D" id="3.40.30.10">
    <property type="entry name" value="Glutaredoxin"/>
    <property type="match status" value="1"/>
</dbReference>
<evidence type="ECO:0000313" key="10">
    <source>
        <dbReference type="Proteomes" id="UP000036947"/>
    </source>
</evidence>
<evidence type="ECO:0000256" key="6">
    <source>
        <dbReference type="PIRSR" id="PIRSR637944-1"/>
    </source>
</evidence>
<dbReference type="PROSITE" id="PS51352">
    <property type="entry name" value="THIOREDOXIN_2"/>
    <property type="match status" value="1"/>
</dbReference>
<protein>
    <submittedName>
        <fullName evidence="9">Putative peroxiredoxin pmp20</fullName>
    </submittedName>
</protein>
<reference evidence="9 10" key="1">
    <citation type="journal article" date="2015" name="BMC Genomics">
        <title>The genome of the truffle-parasite Tolypocladium ophioglossoides and the evolution of antifungal peptaibiotics.</title>
        <authorList>
            <person name="Quandt C.A."/>
            <person name="Bushley K.E."/>
            <person name="Spatafora J.W."/>
        </authorList>
    </citation>
    <scope>NUCLEOTIDE SEQUENCE [LARGE SCALE GENOMIC DNA]</scope>
    <source>
        <strain evidence="9 10">CBS 100239</strain>
    </source>
</reference>
<dbReference type="OrthoDB" id="195498at2759"/>
<dbReference type="SUPFAM" id="SSF52833">
    <property type="entry name" value="Thioredoxin-like"/>
    <property type="match status" value="1"/>
</dbReference>
<evidence type="ECO:0000256" key="1">
    <source>
        <dbReference type="ARBA" id="ARBA00010505"/>
    </source>
</evidence>
<keyword evidence="5 7" id="KW-0676">Redox-active center</keyword>
<dbReference type="AlphaFoldDB" id="A0A0L0N0R0"/>
<dbReference type="PANTHER" id="PTHR10430">
    <property type="entry name" value="PEROXIREDOXIN"/>
    <property type="match status" value="1"/>
</dbReference>
<evidence type="ECO:0000313" key="9">
    <source>
        <dbReference type="EMBL" id="KND87375.1"/>
    </source>
</evidence>
<dbReference type="GO" id="GO:0034599">
    <property type="term" value="P:cellular response to oxidative stress"/>
    <property type="evidence" value="ECO:0007669"/>
    <property type="project" value="EnsemblFungi"/>
</dbReference>
<dbReference type="CDD" id="cd03013">
    <property type="entry name" value="PRX5_like"/>
    <property type="match status" value="1"/>
</dbReference>
<dbReference type="InterPro" id="IPR013766">
    <property type="entry name" value="Thioredoxin_domain"/>
</dbReference>
<dbReference type="Proteomes" id="UP000036947">
    <property type="component" value="Unassembled WGS sequence"/>
</dbReference>
<dbReference type="PANTHER" id="PTHR10430:SF16">
    <property type="entry name" value="PEROXIREDOXIN-5, MITOCHONDRIAL"/>
    <property type="match status" value="1"/>
</dbReference>
<comment type="function">
    <text evidence="7">Thiol-specific peroxidase that catalyzes the reduction of hydrogen peroxide and organic hydroperoxides to water and alcohols, respectively. Plays a role in cell protection against oxidative stress by detoxifying peroxides.</text>
</comment>
<dbReference type="InterPro" id="IPR036249">
    <property type="entry name" value="Thioredoxin-like_sf"/>
</dbReference>
<comment type="caution">
    <text evidence="9">The sequence shown here is derived from an EMBL/GenBank/DDBJ whole genome shotgun (WGS) entry which is preliminary data.</text>
</comment>
<accession>A0A0L0N0R0</accession>
<gene>
    <name evidence="9" type="ORF">TOPH_07970</name>
</gene>
<dbReference type="GO" id="GO:0008379">
    <property type="term" value="F:thioredoxin peroxidase activity"/>
    <property type="evidence" value="ECO:0007669"/>
    <property type="project" value="EnsemblFungi"/>
</dbReference>
<organism evidence="9 10">
    <name type="scientific">Tolypocladium ophioglossoides (strain CBS 100239)</name>
    <name type="common">Snaketongue truffleclub</name>
    <name type="synonym">Elaphocordyceps ophioglossoides</name>
    <dbReference type="NCBI Taxonomy" id="1163406"/>
    <lineage>
        <taxon>Eukaryota</taxon>
        <taxon>Fungi</taxon>
        <taxon>Dikarya</taxon>
        <taxon>Ascomycota</taxon>
        <taxon>Pezizomycotina</taxon>
        <taxon>Sordariomycetes</taxon>
        <taxon>Hypocreomycetidae</taxon>
        <taxon>Hypocreales</taxon>
        <taxon>Ophiocordycipitaceae</taxon>
        <taxon>Tolypocladium</taxon>
    </lineage>
</organism>
<dbReference type="GO" id="GO:0005777">
    <property type="term" value="C:peroxisome"/>
    <property type="evidence" value="ECO:0007669"/>
    <property type="project" value="TreeGrafter"/>
</dbReference>
<comment type="similarity">
    <text evidence="1 7">Belongs to the peroxiredoxin family. Prx5 subfamily.</text>
</comment>
<dbReference type="GO" id="GO:0010038">
    <property type="term" value="P:response to metal ion"/>
    <property type="evidence" value="ECO:0007669"/>
    <property type="project" value="EnsemblFungi"/>
</dbReference>
<feature type="active site" description="Cysteine sulfenic acid (-SOH) intermediate" evidence="6">
    <location>
        <position position="60"/>
    </location>
</feature>